<accession>A0ABP0F5N6</accession>
<evidence type="ECO:0000313" key="7">
    <source>
        <dbReference type="Proteomes" id="UP001642483"/>
    </source>
</evidence>
<evidence type="ECO:0000256" key="3">
    <source>
        <dbReference type="ARBA" id="ARBA00022525"/>
    </source>
</evidence>
<dbReference type="Gene3D" id="2.60.40.1900">
    <property type="entry name" value="Beta-microseminoprotein (PSP94) domain"/>
    <property type="match status" value="1"/>
</dbReference>
<organism evidence="6 7">
    <name type="scientific">Clavelina lepadiformis</name>
    <name type="common">Light-bulb sea squirt</name>
    <name type="synonym">Ascidia lepadiformis</name>
    <dbReference type="NCBI Taxonomy" id="159417"/>
    <lineage>
        <taxon>Eukaryota</taxon>
        <taxon>Metazoa</taxon>
        <taxon>Chordata</taxon>
        <taxon>Tunicata</taxon>
        <taxon>Ascidiacea</taxon>
        <taxon>Aplousobranchia</taxon>
        <taxon>Clavelinidae</taxon>
        <taxon>Clavelina</taxon>
    </lineage>
</organism>
<protein>
    <submittedName>
        <fullName evidence="6">Uncharacterized protein</fullName>
    </submittedName>
</protein>
<reference evidence="6 7" key="1">
    <citation type="submission" date="2024-02" db="EMBL/GenBank/DDBJ databases">
        <authorList>
            <person name="Daric V."/>
            <person name="Darras S."/>
        </authorList>
    </citation>
    <scope>NUCLEOTIDE SEQUENCE [LARGE SCALE GENOMIC DNA]</scope>
</reference>
<keyword evidence="7" id="KW-1185">Reference proteome</keyword>
<dbReference type="PANTHER" id="PTHR10500">
    <property type="entry name" value="BETA-MICROSEMINOPROTEIN"/>
    <property type="match status" value="1"/>
</dbReference>
<evidence type="ECO:0000256" key="4">
    <source>
        <dbReference type="ARBA" id="ARBA00023157"/>
    </source>
</evidence>
<keyword evidence="4" id="KW-1015">Disulfide bond</keyword>
<comment type="caution">
    <text evidence="6">The sequence shown here is derived from an EMBL/GenBank/DDBJ whole genome shotgun (WGS) entry which is preliminary data.</text>
</comment>
<feature type="signal peptide" evidence="5">
    <location>
        <begin position="1"/>
        <end position="16"/>
    </location>
</feature>
<dbReference type="Proteomes" id="UP001642483">
    <property type="component" value="Unassembled WGS sequence"/>
</dbReference>
<comment type="subcellular location">
    <subcellularLocation>
        <location evidence="1">Secreted</location>
    </subcellularLocation>
</comment>
<feature type="chain" id="PRO_5046413832" evidence="5">
    <location>
        <begin position="17"/>
        <end position="179"/>
    </location>
</feature>
<keyword evidence="5" id="KW-0732">Signal</keyword>
<dbReference type="PANTHER" id="PTHR10500:SF0">
    <property type="entry name" value="SCO-SPONDIN-LIKE"/>
    <property type="match status" value="1"/>
</dbReference>
<proteinExistence type="inferred from homology"/>
<evidence type="ECO:0000256" key="5">
    <source>
        <dbReference type="SAM" id="SignalP"/>
    </source>
</evidence>
<comment type="similarity">
    <text evidence="2">Belongs to the beta-microseminoprotein family.</text>
</comment>
<evidence type="ECO:0000256" key="2">
    <source>
        <dbReference type="ARBA" id="ARBA00010352"/>
    </source>
</evidence>
<evidence type="ECO:0000256" key="1">
    <source>
        <dbReference type="ARBA" id="ARBA00004613"/>
    </source>
</evidence>
<name>A0ABP0F5N6_CLALP</name>
<keyword evidence="3" id="KW-0964">Secreted</keyword>
<evidence type="ECO:0000313" key="6">
    <source>
        <dbReference type="EMBL" id="CAK8673368.1"/>
    </source>
</evidence>
<dbReference type="EMBL" id="CAWYQH010000002">
    <property type="protein sequence ID" value="CAK8673368.1"/>
    <property type="molecule type" value="Genomic_DNA"/>
</dbReference>
<gene>
    <name evidence="6" type="ORF">CVLEPA_LOCUS3164</name>
</gene>
<dbReference type="Pfam" id="PF05825">
    <property type="entry name" value="PSP94"/>
    <property type="match status" value="1"/>
</dbReference>
<sequence length="179" mass="20713">MHQIKFSLITIGLVLAVTSVSVVRSACYRERHCFEKSTNETHKPGDIWRTEDCFECSCSGYKIRVRACWEFAKDGKDRHEVEVSTEEAKNFSCPLHPFFHLFHDHGVTEPESQGTLPPVRRVHYVIKRSYMECCSLSAYPYNVSPDCKTIFKKNECKYEVVDRKNPTEPCPYPHGFIGK</sequence>
<dbReference type="InterPro" id="IPR008735">
    <property type="entry name" value="PSP94"/>
</dbReference>